<keyword evidence="2" id="KW-1185">Reference proteome</keyword>
<name>A0A4R7S1Z3_9BACT</name>
<protein>
    <submittedName>
        <fullName evidence="1">Uncharacterized protein</fullName>
    </submittedName>
</protein>
<evidence type="ECO:0000313" key="1">
    <source>
        <dbReference type="EMBL" id="TDU71448.1"/>
    </source>
</evidence>
<organism evidence="1 2">
    <name type="scientific">Prosthecobacter fusiformis</name>
    <dbReference type="NCBI Taxonomy" id="48464"/>
    <lineage>
        <taxon>Bacteria</taxon>
        <taxon>Pseudomonadati</taxon>
        <taxon>Verrucomicrobiota</taxon>
        <taxon>Verrucomicrobiia</taxon>
        <taxon>Verrucomicrobiales</taxon>
        <taxon>Verrucomicrobiaceae</taxon>
        <taxon>Prosthecobacter</taxon>
    </lineage>
</organism>
<dbReference type="Proteomes" id="UP000295662">
    <property type="component" value="Unassembled WGS sequence"/>
</dbReference>
<gene>
    <name evidence="1" type="ORF">EI77_02572</name>
</gene>
<sequence>MPVESPPSGYDAPALLNDWPAGKSAWESMGKDLTKATLCQKRDRASAAEKRIGSDK</sequence>
<accession>A0A4R7S1Z3</accession>
<dbReference type="EMBL" id="SOCA01000003">
    <property type="protein sequence ID" value="TDU71448.1"/>
    <property type="molecule type" value="Genomic_DNA"/>
</dbReference>
<dbReference type="AlphaFoldDB" id="A0A4R7S1Z3"/>
<reference evidence="1 2" key="1">
    <citation type="submission" date="2019-03" db="EMBL/GenBank/DDBJ databases">
        <title>Genomic Encyclopedia of Archaeal and Bacterial Type Strains, Phase II (KMG-II): from individual species to whole genera.</title>
        <authorList>
            <person name="Goeker M."/>
        </authorList>
    </citation>
    <scope>NUCLEOTIDE SEQUENCE [LARGE SCALE GENOMIC DNA]</scope>
    <source>
        <strain evidence="1 2">ATCC 25309</strain>
    </source>
</reference>
<proteinExistence type="predicted"/>
<evidence type="ECO:0000313" key="2">
    <source>
        <dbReference type="Proteomes" id="UP000295662"/>
    </source>
</evidence>
<comment type="caution">
    <text evidence="1">The sequence shown here is derived from an EMBL/GenBank/DDBJ whole genome shotgun (WGS) entry which is preliminary data.</text>
</comment>